<evidence type="ECO:0000256" key="1">
    <source>
        <dbReference type="SAM" id="Phobius"/>
    </source>
</evidence>
<comment type="caution">
    <text evidence="2">The sequence shown here is derived from an EMBL/GenBank/DDBJ whole genome shotgun (WGS) entry which is preliminary data.</text>
</comment>
<keyword evidence="1" id="KW-0812">Transmembrane</keyword>
<keyword evidence="1" id="KW-1133">Transmembrane helix</keyword>
<proteinExistence type="predicted"/>
<evidence type="ECO:0000313" key="2">
    <source>
        <dbReference type="EMBL" id="ORD95657.1"/>
    </source>
</evidence>
<reference evidence="2 3" key="1">
    <citation type="journal article" date="2017" name="Environ. Microbiol.">
        <title>Decay of the glycolytic pathway and adaptation to intranuclear parasitism within Enterocytozoonidae microsporidia.</title>
        <authorList>
            <person name="Wiredu Boakye D."/>
            <person name="Jaroenlak P."/>
            <person name="Prachumwat A."/>
            <person name="Williams T.A."/>
            <person name="Bateman K.S."/>
            <person name="Itsathitphaisarn O."/>
            <person name="Sritunyalucksana K."/>
            <person name="Paszkiewicz K.H."/>
            <person name="Moore K.A."/>
            <person name="Stentiford G.D."/>
            <person name="Williams B.A."/>
        </authorList>
    </citation>
    <scope>NUCLEOTIDE SEQUENCE [LARGE SCALE GENOMIC DNA]</scope>
    <source>
        <strain evidence="2 3">GB1</strain>
    </source>
</reference>
<name>A0A1X0Q7F1_9MICR</name>
<dbReference type="EMBL" id="LVKB01000223">
    <property type="protein sequence ID" value="ORD95657.1"/>
    <property type="molecule type" value="Genomic_DNA"/>
</dbReference>
<accession>A0A1X0Q7F1</accession>
<evidence type="ECO:0000313" key="3">
    <source>
        <dbReference type="Proteomes" id="UP000192356"/>
    </source>
</evidence>
<dbReference type="VEuPathDB" id="MicrosporidiaDB:HERIO_2322"/>
<protein>
    <submittedName>
        <fullName evidence="2">Uncharacterized protein</fullName>
    </submittedName>
</protein>
<sequence length="84" mass="9929">MQDQTYVVYNEDTVMLNDLARNQIEFEDFNREISGLFSSRNRFSSSMGSLLDVTLPNDQFKKRALIFINYLFLVVFLFIIYLLS</sequence>
<gene>
    <name evidence="2" type="ORF">HERIO_2322</name>
</gene>
<keyword evidence="3" id="KW-1185">Reference proteome</keyword>
<keyword evidence="1" id="KW-0472">Membrane</keyword>
<dbReference type="VEuPathDB" id="MicrosporidiaDB:A0H76_1933"/>
<dbReference type="AlphaFoldDB" id="A0A1X0Q7F1"/>
<feature type="transmembrane region" description="Helical" evidence="1">
    <location>
        <begin position="64"/>
        <end position="83"/>
    </location>
</feature>
<dbReference type="Proteomes" id="UP000192356">
    <property type="component" value="Unassembled WGS sequence"/>
</dbReference>
<organism evidence="2 3">
    <name type="scientific">Hepatospora eriocheir</name>
    <dbReference type="NCBI Taxonomy" id="1081669"/>
    <lineage>
        <taxon>Eukaryota</taxon>
        <taxon>Fungi</taxon>
        <taxon>Fungi incertae sedis</taxon>
        <taxon>Microsporidia</taxon>
        <taxon>Hepatosporidae</taxon>
        <taxon>Hepatospora</taxon>
    </lineage>
</organism>